<organism evidence="9">
    <name type="scientific">Hemiselmis tepida</name>
    <dbReference type="NCBI Taxonomy" id="464990"/>
    <lineage>
        <taxon>Eukaryota</taxon>
        <taxon>Cryptophyceae</taxon>
        <taxon>Cryptomonadales</taxon>
        <taxon>Hemiselmidaceae</taxon>
        <taxon>Hemiselmis</taxon>
    </lineage>
</organism>
<sequence length="299" mass="31907">MASNEEVLHGKNAAEGGEVSTPGSRLLPIALGLGGLCAGAYLLKDSMAPPLSGGIGMAITGFQVLSMLSSYSMEAGTSTAPYSKFADRAGNVAMVASRIGMLIIYTPAVVTSAYFLRHALGNPLDKLPITAALVFTHFVKRDFETLFLHKYSGGMPLASAVFIGIFYALTAALCCSVSTSATLPAVQNQLAIGLFAVGSLGNLYHHWLLANLRSSPSKSTKYVAPTGGLFSLAATPHYLFELVAWLGIAISASQANAMFVFLNMTSYLSGRAVAQNRWNREKFGHQWPSTRRNMVPWLF</sequence>
<keyword evidence="5 7" id="KW-0472">Membrane</keyword>
<dbReference type="AlphaFoldDB" id="A0A7S0VGL5"/>
<evidence type="ECO:0000256" key="4">
    <source>
        <dbReference type="ARBA" id="ARBA00022989"/>
    </source>
</evidence>
<dbReference type="PANTHER" id="PTHR10556">
    <property type="entry name" value="3-OXO-5-ALPHA-STEROID 4-DEHYDROGENASE"/>
    <property type="match status" value="1"/>
</dbReference>
<evidence type="ECO:0000256" key="7">
    <source>
        <dbReference type="SAM" id="Phobius"/>
    </source>
</evidence>
<feature type="transmembrane region" description="Helical" evidence="7">
    <location>
        <begin position="55"/>
        <end position="73"/>
    </location>
</feature>
<dbReference type="Gene3D" id="1.20.120.1630">
    <property type="match status" value="1"/>
</dbReference>
<evidence type="ECO:0000313" key="9">
    <source>
        <dbReference type="EMBL" id="CAD8785561.1"/>
    </source>
</evidence>
<name>A0A7S0VGL5_9CRYP</name>
<keyword evidence="3 7" id="KW-0812">Transmembrane</keyword>
<protein>
    <recommendedName>
        <fullName evidence="8">3-oxo-5-alpha-steroid 4-dehydrogenase C-terminal domain-containing protein</fullName>
    </recommendedName>
</protein>
<dbReference type="InterPro" id="IPR001104">
    <property type="entry name" value="3-oxo-5_a-steroid_4-DH_C"/>
</dbReference>
<dbReference type="InterPro" id="IPR039357">
    <property type="entry name" value="SRD5A/TECR"/>
</dbReference>
<comment type="subcellular location">
    <subcellularLocation>
        <location evidence="1">Membrane</location>
        <topology evidence="1">Multi-pass membrane protein</topology>
    </subcellularLocation>
</comment>
<feature type="transmembrane region" description="Helical" evidence="7">
    <location>
        <begin position="157"/>
        <end position="179"/>
    </location>
</feature>
<evidence type="ECO:0000259" key="8">
    <source>
        <dbReference type="Pfam" id="PF02544"/>
    </source>
</evidence>
<dbReference type="PANTHER" id="PTHR10556:SF35">
    <property type="entry name" value="3-OXO-5-ALPHA-STEROID 4-DEHYDROGENASE FAMILY PROTEIN"/>
    <property type="match status" value="1"/>
</dbReference>
<keyword evidence="4 7" id="KW-1133">Transmembrane helix</keyword>
<accession>A0A7S0VGL5</accession>
<feature type="transmembrane region" description="Helical" evidence="7">
    <location>
        <begin position="93"/>
        <end position="116"/>
    </location>
</feature>
<proteinExistence type="inferred from homology"/>
<feature type="transmembrane region" description="Helical" evidence="7">
    <location>
        <begin position="245"/>
        <end position="268"/>
    </location>
</feature>
<evidence type="ECO:0000256" key="1">
    <source>
        <dbReference type="ARBA" id="ARBA00004141"/>
    </source>
</evidence>
<feature type="transmembrane region" description="Helical" evidence="7">
    <location>
        <begin position="191"/>
        <end position="210"/>
    </location>
</feature>
<evidence type="ECO:0000256" key="3">
    <source>
        <dbReference type="ARBA" id="ARBA00022692"/>
    </source>
</evidence>
<dbReference type="PROSITE" id="PS50244">
    <property type="entry name" value="S5A_REDUCTASE"/>
    <property type="match status" value="1"/>
</dbReference>
<dbReference type="GO" id="GO:0016020">
    <property type="term" value="C:membrane"/>
    <property type="evidence" value="ECO:0007669"/>
    <property type="project" value="UniProtKB-SubCell"/>
</dbReference>
<reference evidence="9" key="1">
    <citation type="submission" date="2021-01" db="EMBL/GenBank/DDBJ databases">
        <authorList>
            <person name="Corre E."/>
            <person name="Pelletier E."/>
            <person name="Niang G."/>
            <person name="Scheremetjew M."/>
            <person name="Finn R."/>
            <person name="Kale V."/>
            <person name="Holt S."/>
            <person name="Cochrane G."/>
            <person name="Meng A."/>
            <person name="Brown T."/>
            <person name="Cohen L."/>
        </authorList>
    </citation>
    <scope>NUCLEOTIDE SEQUENCE</scope>
    <source>
        <strain evidence="9">CCMP443</strain>
    </source>
</reference>
<evidence type="ECO:0000256" key="2">
    <source>
        <dbReference type="ARBA" id="ARBA00007742"/>
    </source>
</evidence>
<feature type="region of interest" description="Disordered" evidence="6">
    <location>
        <begin position="1"/>
        <end position="20"/>
    </location>
</feature>
<gene>
    <name evidence="9" type="ORF">HTEP1355_LOCUS4105</name>
</gene>
<dbReference type="EMBL" id="HBFN01007019">
    <property type="protein sequence ID" value="CAD8785561.1"/>
    <property type="molecule type" value="Transcribed_RNA"/>
</dbReference>
<dbReference type="GO" id="GO:0006629">
    <property type="term" value="P:lipid metabolic process"/>
    <property type="evidence" value="ECO:0007669"/>
    <property type="project" value="InterPro"/>
</dbReference>
<dbReference type="GO" id="GO:0016627">
    <property type="term" value="F:oxidoreductase activity, acting on the CH-CH group of donors"/>
    <property type="evidence" value="ECO:0007669"/>
    <property type="project" value="InterPro"/>
</dbReference>
<evidence type="ECO:0000256" key="5">
    <source>
        <dbReference type="ARBA" id="ARBA00023136"/>
    </source>
</evidence>
<dbReference type="Pfam" id="PF02544">
    <property type="entry name" value="Steroid_dh"/>
    <property type="match status" value="1"/>
</dbReference>
<comment type="similarity">
    <text evidence="2">Belongs to the steroid 5-alpha reductase family.</text>
</comment>
<feature type="domain" description="3-oxo-5-alpha-steroid 4-dehydrogenase C-terminal" evidence="8">
    <location>
        <begin position="184"/>
        <end position="299"/>
    </location>
</feature>
<evidence type="ECO:0000256" key="6">
    <source>
        <dbReference type="SAM" id="MobiDB-lite"/>
    </source>
</evidence>